<organism evidence="2 3">
    <name type="scientific">Escherichia phage vB_EcoM-Ro121lw</name>
    <dbReference type="NCBI Taxonomy" id="2178929"/>
    <lineage>
        <taxon>Viruses</taxon>
        <taxon>Duplodnaviria</taxon>
        <taxon>Heunggongvirae</taxon>
        <taxon>Uroviricota</taxon>
        <taxon>Caudoviricetes</taxon>
        <taxon>Stephanstirmvirinae</taxon>
        <taxon>Phapecoctavirus</taxon>
        <taxon>Phapecoctavirus ESCO13</taxon>
    </lineage>
</organism>
<accession>A0A494RHF0</accession>
<reference evidence="2 3" key="1">
    <citation type="submission" date="2018-04" db="EMBL/GenBank/DDBJ databases">
        <title>Genomic characterization of novel bacteriophages specific to non-O157 and O157 Shiga toxin-producing Escherichia coli (STEC) in non-fecal composts.</title>
        <authorList>
            <person name="Liao Y.-T."/>
            <person name="Sun X."/>
            <person name="Quintela I.A."/>
            <person name="Bridges D.F."/>
            <person name="Liu F."/>
            <person name="Zhang Y."/>
            <person name="Salvador A."/>
            <person name="Wu V.C.H."/>
        </authorList>
    </citation>
    <scope>NUCLEOTIDE SEQUENCE [LARGE SCALE GENOMIC DNA]</scope>
</reference>
<name>A0A494RHF0_9CAUD</name>
<gene>
    <name evidence="2" type="ORF">vBEcoMRo121lw_00103</name>
</gene>
<dbReference type="EMBL" id="MH160766">
    <property type="protein sequence ID" value="AXA27918.1"/>
    <property type="molecule type" value="Genomic_DNA"/>
</dbReference>
<sequence>MQKEPPKTNVPSQRKSSKSLISNIRQKISDTPSKQLKQKS</sequence>
<dbReference type="Proteomes" id="UP000294725">
    <property type="component" value="Segment"/>
</dbReference>
<evidence type="ECO:0000313" key="2">
    <source>
        <dbReference type="EMBL" id="AXA27918.1"/>
    </source>
</evidence>
<proteinExistence type="predicted"/>
<evidence type="ECO:0000256" key="1">
    <source>
        <dbReference type="SAM" id="MobiDB-lite"/>
    </source>
</evidence>
<feature type="region of interest" description="Disordered" evidence="1">
    <location>
        <begin position="1"/>
        <end position="40"/>
    </location>
</feature>
<feature type="compositionally biased region" description="Polar residues" evidence="1">
    <location>
        <begin position="9"/>
        <end position="40"/>
    </location>
</feature>
<evidence type="ECO:0000313" key="3">
    <source>
        <dbReference type="Proteomes" id="UP000294725"/>
    </source>
</evidence>
<protein>
    <submittedName>
        <fullName evidence="2">Uncharacterized protein</fullName>
    </submittedName>
</protein>